<dbReference type="Proteomes" id="UP001472677">
    <property type="component" value="Unassembled WGS sequence"/>
</dbReference>
<proteinExistence type="predicted"/>
<organism evidence="1 2">
    <name type="scientific">Hibiscus sabdariffa</name>
    <name type="common">roselle</name>
    <dbReference type="NCBI Taxonomy" id="183260"/>
    <lineage>
        <taxon>Eukaryota</taxon>
        <taxon>Viridiplantae</taxon>
        <taxon>Streptophyta</taxon>
        <taxon>Embryophyta</taxon>
        <taxon>Tracheophyta</taxon>
        <taxon>Spermatophyta</taxon>
        <taxon>Magnoliopsida</taxon>
        <taxon>eudicotyledons</taxon>
        <taxon>Gunneridae</taxon>
        <taxon>Pentapetalae</taxon>
        <taxon>rosids</taxon>
        <taxon>malvids</taxon>
        <taxon>Malvales</taxon>
        <taxon>Malvaceae</taxon>
        <taxon>Malvoideae</taxon>
        <taxon>Hibiscus</taxon>
    </lineage>
</organism>
<reference evidence="1 2" key="1">
    <citation type="journal article" date="2024" name="G3 (Bethesda)">
        <title>Genome assembly of Hibiscus sabdariffa L. provides insights into metabolisms of medicinal natural products.</title>
        <authorList>
            <person name="Kim T."/>
        </authorList>
    </citation>
    <scope>NUCLEOTIDE SEQUENCE [LARGE SCALE GENOMIC DNA]</scope>
    <source>
        <strain evidence="1">TK-2024</strain>
        <tissue evidence="1">Old leaves</tissue>
    </source>
</reference>
<dbReference type="EMBL" id="JBBPBM010000014">
    <property type="protein sequence ID" value="KAK8560054.1"/>
    <property type="molecule type" value="Genomic_DNA"/>
</dbReference>
<keyword evidence="2" id="KW-1185">Reference proteome</keyword>
<protein>
    <submittedName>
        <fullName evidence="1">Uncharacterized protein</fullName>
    </submittedName>
</protein>
<sequence>MRRKSTWSNSLDAWRIGGGLDPGWIRVELEWATEHWAWSLASAGLHEMAVGDWTRAEWVSNGDKNEA</sequence>
<gene>
    <name evidence="1" type="ORF">V6N12_012857</name>
</gene>
<evidence type="ECO:0000313" key="2">
    <source>
        <dbReference type="Proteomes" id="UP001472677"/>
    </source>
</evidence>
<name>A0ABR2EH50_9ROSI</name>
<comment type="caution">
    <text evidence="1">The sequence shown here is derived from an EMBL/GenBank/DDBJ whole genome shotgun (WGS) entry which is preliminary data.</text>
</comment>
<accession>A0ABR2EH50</accession>
<evidence type="ECO:0000313" key="1">
    <source>
        <dbReference type="EMBL" id="KAK8560054.1"/>
    </source>
</evidence>